<dbReference type="AlphaFoldDB" id="A0A0A9Z6R3"/>
<evidence type="ECO:0000256" key="7">
    <source>
        <dbReference type="ARBA" id="ARBA00022566"/>
    </source>
</evidence>
<dbReference type="GO" id="GO:0030552">
    <property type="term" value="F:cAMP binding"/>
    <property type="evidence" value="ECO:0007669"/>
    <property type="project" value="UniProtKB-KW"/>
</dbReference>
<evidence type="ECO:0000256" key="1">
    <source>
        <dbReference type="ARBA" id="ARBA00004236"/>
    </source>
</evidence>
<dbReference type="GO" id="GO:0005829">
    <property type="term" value="C:cytosol"/>
    <property type="evidence" value="ECO:0007669"/>
    <property type="project" value="TreeGrafter"/>
</dbReference>
<protein>
    <recommendedName>
        <fullName evidence="13">cAMP-dependent protein kinase type II-alpha regulatory subunit</fullName>
    </recommendedName>
</protein>
<evidence type="ECO:0000256" key="13">
    <source>
        <dbReference type="ARBA" id="ARBA00041039"/>
    </source>
</evidence>
<dbReference type="GO" id="GO:0005952">
    <property type="term" value="C:cAMP-dependent protein kinase complex"/>
    <property type="evidence" value="ECO:0007669"/>
    <property type="project" value="InterPro"/>
</dbReference>
<evidence type="ECO:0000256" key="6">
    <source>
        <dbReference type="ARBA" id="ARBA00022553"/>
    </source>
</evidence>
<dbReference type="Pfam" id="PF00027">
    <property type="entry name" value="cNMP_binding"/>
    <property type="match status" value="1"/>
</dbReference>
<evidence type="ECO:0000259" key="14">
    <source>
        <dbReference type="PROSITE" id="PS50042"/>
    </source>
</evidence>
<gene>
    <name evidence="15" type="primary">PRKAR2A_2</name>
    <name evidence="15" type="ORF">CM83_11070</name>
</gene>
<dbReference type="InterPro" id="IPR000595">
    <property type="entry name" value="cNMP-bd_dom"/>
</dbReference>
<feature type="domain" description="Cyclic nucleotide-binding" evidence="14">
    <location>
        <begin position="84"/>
        <end position="186"/>
    </location>
</feature>
<evidence type="ECO:0000256" key="9">
    <source>
        <dbReference type="ARBA" id="ARBA00022741"/>
    </source>
</evidence>
<evidence type="ECO:0000256" key="5">
    <source>
        <dbReference type="ARBA" id="ARBA00022490"/>
    </source>
</evidence>
<dbReference type="GO" id="GO:0034236">
    <property type="term" value="F:protein kinase A catalytic subunit binding"/>
    <property type="evidence" value="ECO:0007669"/>
    <property type="project" value="TreeGrafter"/>
</dbReference>
<comment type="similarity">
    <text evidence="3">Belongs to the cAMP-dependent kinase regulatory chain family.</text>
</comment>
<keyword evidence="9" id="KW-0547">Nucleotide-binding</keyword>
<evidence type="ECO:0000256" key="3">
    <source>
        <dbReference type="ARBA" id="ARBA00005753"/>
    </source>
</evidence>
<proteinExistence type="inferred from homology"/>
<dbReference type="PANTHER" id="PTHR11635">
    <property type="entry name" value="CAMP-DEPENDENT PROTEIN KINASE REGULATORY CHAIN"/>
    <property type="match status" value="1"/>
</dbReference>
<keyword evidence="7" id="KW-0116">cAMP-binding</keyword>
<dbReference type="GO" id="GO:0005886">
    <property type="term" value="C:plasma membrane"/>
    <property type="evidence" value="ECO:0007669"/>
    <property type="project" value="UniProtKB-SubCell"/>
</dbReference>
<comment type="function">
    <text evidence="12">Regulatory subunit of the cAMP-dependent protein kinases involved in cAMP signaling in cells. Type II regulatory chains mediate membrane association by binding to anchoring proteins, including the MAP2 kinase.</text>
</comment>
<dbReference type="Gene3D" id="2.60.120.10">
    <property type="entry name" value="Jelly Rolls"/>
    <property type="match status" value="2"/>
</dbReference>
<keyword evidence="4" id="KW-1003">Cell membrane</keyword>
<dbReference type="PANTHER" id="PTHR11635:SF153">
    <property type="entry name" value="CAMP-DEPENDENT PROTEIN KINASE TYPE II-ALPHA REGULATORY SUBUNIT"/>
    <property type="match status" value="1"/>
</dbReference>
<keyword evidence="11" id="KW-0114">cAMP</keyword>
<keyword evidence="10" id="KW-0472">Membrane</keyword>
<evidence type="ECO:0000256" key="4">
    <source>
        <dbReference type="ARBA" id="ARBA00022475"/>
    </source>
</evidence>
<dbReference type="GO" id="GO:0016301">
    <property type="term" value="F:kinase activity"/>
    <property type="evidence" value="ECO:0007669"/>
    <property type="project" value="UniProtKB-KW"/>
</dbReference>
<evidence type="ECO:0000256" key="10">
    <source>
        <dbReference type="ARBA" id="ARBA00023136"/>
    </source>
</evidence>
<dbReference type="EMBL" id="GBHO01004551">
    <property type="protein sequence ID" value="JAG39053.1"/>
    <property type="molecule type" value="Transcribed_RNA"/>
</dbReference>
<feature type="domain" description="Cyclic nucleotide-binding" evidence="14">
    <location>
        <begin position="320"/>
        <end position="368"/>
    </location>
</feature>
<dbReference type="GO" id="GO:0004862">
    <property type="term" value="F:cAMP-dependent protein kinase inhibitor activity"/>
    <property type="evidence" value="ECO:0007669"/>
    <property type="project" value="TreeGrafter"/>
</dbReference>
<keyword evidence="6" id="KW-0597">Phosphoprotein</keyword>
<evidence type="ECO:0000313" key="16">
    <source>
        <dbReference type="EMBL" id="JAG57119.1"/>
    </source>
</evidence>
<dbReference type="InterPro" id="IPR018490">
    <property type="entry name" value="cNMP-bd_dom_sf"/>
</dbReference>
<name>A0A0A9Z6R3_LYGHE</name>
<comment type="subcellular location">
    <subcellularLocation>
        <location evidence="1">Cell membrane</location>
    </subcellularLocation>
    <subcellularLocation>
        <location evidence="2">Cytoplasm</location>
    </subcellularLocation>
</comment>
<keyword evidence="5" id="KW-0963">Cytoplasm</keyword>
<keyword evidence="15" id="KW-0808">Transferase</keyword>
<dbReference type="InterPro" id="IPR050503">
    <property type="entry name" value="cAMP-dep_PK_reg_su-like"/>
</dbReference>
<dbReference type="SUPFAM" id="SSF51206">
    <property type="entry name" value="cAMP-binding domain-like"/>
    <property type="match status" value="3"/>
</dbReference>
<dbReference type="PROSITE" id="PS50042">
    <property type="entry name" value="CNMP_BINDING_3"/>
    <property type="match status" value="3"/>
</dbReference>
<evidence type="ECO:0000256" key="2">
    <source>
        <dbReference type="ARBA" id="ARBA00004496"/>
    </source>
</evidence>
<reference evidence="15" key="2">
    <citation type="submission" date="2014-07" db="EMBL/GenBank/DDBJ databases">
        <authorList>
            <person name="Hull J."/>
        </authorList>
    </citation>
    <scope>NUCLEOTIDE SEQUENCE</scope>
</reference>
<reference evidence="16" key="3">
    <citation type="submission" date="2014-09" db="EMBL/GenBank/DDBJ databases">
        <authorList>
            <person name="Magalhaes I.L.F."/>
            <person name="Oliveira U."/>
            <person name="Santos F.R."/>
            <person name="Vidigal T.H.D.A."/>
            <person name="Brescovit A.D."/>
            <person name="Santos A.J."/>
        </authorList>
    </citation>
    <scope>NUCLEOTIDE SEQUENCE</scope>
</reference>
<sequence length="368" mass="41580">MIESGAYEEWVTRNGVSSMLFRYESWGCFGSASLIFPHTAYATVIAKKNGALWALNCAEYRSLVARQERNILKQKEICIESLPFISRLPRAAKEILIDGIKLLRFKKDNSIINESIHSNGLYYILSGNVLIKFQNQKNVEEAIGPGEHFGDLSMFSARLSSTQAVALENCEILFLSVGSFERLLGPFNQMAFPDDYGVPLMGFGRWDDSFKISLYRELRTLIVEYRNSGVEDFLNFGLEYYKKQEVMKKTQEDREADDGQALEVVHGDSGDGCGYFNDGDILMMPEPEISAEDVTYEIEGLCPNKNQVTRIMDILKSIPIFGALPDVQLEKVVSAMQLITVYSGHYVVKSGKLGQYFYVIEEGEFRTV</sequence>
<evidence type="ECO:0000256" key="11">
    <source>
        <dbReference type="ARBA" id="ARBA00023149"/>
    </source>
</evidence>
<evidence type="ECO:0000313" key="15">
    <source>
        <dbReference type="EMBL" id="JAG39053.1"/>
    </source>
</evidence>
<keyword evidence="8" id="KW-0677">Repeat</keyword>
<reference evidence="15" key="1">
    <citation type="journal article" date="2014" name="PLoS ONE">
        <title>Transcriptome-Based Identification of ABC Transporters in the Western Tarnished Plant Bug Lygus hesperus.</title>
        <authorList>
            <person name="Hull J.J."/>
            <person name="Chaney K."/>
            <person name="Geib S.M."/>
            <person name="Fabrick J.A."/>
            <person name="Brent C.S."/>
            <person name="Walsh D."/>
            <person name="Lavine L.C."/>
        </authorList>
    </citation>
    <scope>NUCLEOTIDE SEQUENCE</scope>
</reference>
<accession>A0A0A9Z6R3</accession>
<dbReference type="InterPro" id="IPR014710">
    <property type="entry name" value="RmlC-like_jellyroll"/>
</dbReference>
<evidence type="ECO:0000256" key="8">
    <source>
        <dbReference type="ARBA" id="ARBA00022737"/>
    </source>
</evidence>
<dbReference type="EMBL" id="GBRD01008702">
    <property type="protein sequence ID" value="JAG57119.1"/>
    <property type="molecule type" value="Transcribed_RNA"/>
</dbReference>
<organism evidence="15">
    <name type="scientific">Lygus hesperus</name>
    <name type="common">Western plant bug</name>
    <dbReference type="NCBI Taxonomy" id="30085"/>
    <lineage>
        <taxon>Eukaryota</taxon>
        <taxon>Metazoa</taxon>
        <taxon>Ecdysozoa</taxon>
        <taxon>Arthropoda</taxon>
        <taxon>Hexapoda</taxon>
        <taxon>Insecta</taxon>
        <taxon>Pterygota</taxon>
        <taxon>Neoptera</taxon>
        <taxon>Paraneoptera</taxon>
        <taxon>Hemiptera</taxon>
        <taxon>Heteroptera</taxon>
        <taxon>Panheteroptera</taxon>
        <taxon>Cimicomorpha</taxon>
        <taxon>Miridae</taxon>
        <taxon>Mirini</taxon>
        <taxon>Lygus</taxon>
    </lineage>
</organism>
<feature type="domain" description="Cyclic nucleotide-binding" evidence="14">
    <location>
        <begin position="1"/>
        <end position="64"/>
    </location>
</feature>
<dbReference type="CDD" id="cd00038">
    <property type="entry name" value="CAP_ED"/>
    <property type="match status" value="2"/>
</dbReference>
<evidence type="ECO:0000256" key="12">
    <source>
        <dbReference type="ARBA" id="ARBA00037198"/>
    </source>
</evidence>
<keyword evidence="15" id="KW-0418">Kinase</keyword>